<dbReference type="RefSeq" id="WP_173072878.1">
    <property type="nucleotide sequence ID" value="NZ_CP041345.1"/>
</dbReference>
<proteinExistence type="predicted"/>
<keyword evidence="3" id="KW-1185">Reference proteome</keyword>
<gene>
    <name evidence="2" type="ORF">FHG85_03015</name>
</gene>
<dbReference type="AlphaFoldDB" id="A0A7D4AWC6"/>
<dbReference type="Proteomes" id="UP000500961">
    <property type="component" value="Chromosome"/>
</dbReference>
<evidence type="ECO:0008006" key="4">
    <source>
        <dbReference type="Google" id="ProtNLM"/>
    </source>
</evidence>
<feature type="signal peptide" evidence="1">
    <location>
        <begin position="1"/>
        <end position="21"/>
    </location>
</feature>
<organism evidence="2 3">
    <name type="scientific">Tenuifilum thalassicum</name>
    <dbReference type="NCBI Taxonomy" id="2590900"/>
    <lineage>
        <taxon>Bacteria</taxon>
        <taxon>Pseudomonadati</taxon>
        <taxon>Bacteroidota</taxon>
        <taxon>Bacteroidia</taxon>
        <taxon>Bacteroidales</taxon>
        <taxon>Tenuifilaceae</taxon>
        <taxon>Tenuifilum</taxon>
    </lineage>
</organism>
<reference evidence="2 3" key="1">
    <citation type="submission" date="2019-07" db="EMBL/GenBank/DDBJ databases">
        <title>Thalassofilum flectens gen. nov., sp. nov., a novel moderate thermophilic anaerobe from a shallow sea hot spring in Kunashir Island (Russia), representing a new family in the order Bacteroidales, and proposal of Thalassofilacea fam. nov.</title>
        <authorList>
            <person name="Kochetkova T.V."/>
            <person name="Podosokorskaya O.A."/>
            <person name="Novikov A."/>
            <person name="Elcheninov A.G."/>
            <person name="Toshchakov S.V."/>
            <person name="Kublanov I.V."/>
        </authorList>
    </citation>
    <scope>NUCLEOTIDE SEQUENCE [LARGE SCALE GENOMIC DNA]</scope>
    <source>
        <strain evidence="2 3">38-H</strain>
    </source>
</reference>
<name>A0A7D4AWC6_9BACT</name>
<keyword evidence="1" id="KW-0732">Signal</keyword>
<evidence type="ECO:0000313" key="3">
    <source>
        <dbReference type="Proteomes" id="UP000500961"/>
    </source>
</evidence>
<evidence type="ECO:0000313" key="2">
    <source>
        <dbReference type="EMBL" id="QKG79274.1"/>
    </source>
</evidence>
<dbReference type="EMBL" id="CP041345">
    <property type="protein sequence ID" value="QKG79274.1"/>
    <property type="molecule type" value="Genomic_DNA"/>
</dbReference>
<sequence length="281" mass="32582">MKRLSLIIAMISLTLWGSAQRNLVRPEDVKTFLSSTTYVVLENNPVSQYNLEIRDAVERSWKITPYKFITAKEFEEMRKDIDKSFLVLIQMRFDNDKPAPTYNFLSASLGAAVSKITDMPDICSVPLSYKDLDEGTYTYKLEGLILFMQNYIKAINDNPKLIKKNAFKFYNKNIKQVKSKELWVTENSLEKSTRALTEIRKNYKYTIKVVNPEDIQKAIQERNPNVLFLHKVGPEGSRLQCRVWKMIIGAEDGILYYYDMHKISKSKGDGFLAKDFAKINK</sequence>
<feature type="chain" id="PRO_5029765792" description="DUF4837 family protein" evidence="1">
    <location>
        <begin position="22"/>
        <end position="281"/>
    </location>
</feature>
<protein>
    <recommendedName>
        <fullName evidence="4">DUF4837 family protein</fullName>
    </recommendedName>
</protein>
<evidence type="ECO:0000256" key="1">
    <source>
        <dbReference type="SAM" id="SignalP"/>
    </source>
</evidence>
<accession>A0A7D4AWC6</accession>
<dbReference type="KEGG" id="ttz:FHG85_03015"/>